<comment type="similarity">
    <text evidence="4">Belongs to the DNA photolyase family.</text>
</comment>
<keyword evidence="7" id="KW-1185">Reference proteome</keyword>
<proteinExistence type="inferred from homology"/>
<dbReference type="InterPro" id="IPR002081">
    <property type="entry name" value="Cryptochrome/DNA_photolyase_1"/>
</dbReference>
<feature type="binding site" evidence="3">
    <location>
        <position position="256"/>
    </location>
    <ligand>
        <name>FAD</name>
        <dbReference type="ChEBI" id="CHEBI:57692"/>
    </ligand>
</feature>
<organism evidence="6 7">
    <name type="scientific">Paenisporosarcina cavernae</name>
    <dbReference type="NCBI Taxonomy" id="2320858"/>
    <lineage>
        <taxon>Bacteria</taxon>
        <taxon>Bacillati</taxon>
        <taxon>Bacillota</taxon>
        <taxon>Bacilli</taxon>
        <taxon>Bacillales</taxon>
        <taxon>Caryophanaceae</taxon>
        <taxon>Paenisporosarcina</taxon>
    </lineage>
</organism>
<dbReference type="AlphaFoldDB" id="A0A385YUN8"/>
<evidence type="ECO:0000256" key="4">
    <source>
        <dbReference type="RuleBase" id="RU004182"/>
    </source>
</evidence>
<dbReference type="SUPFAM" id="SSF48173">
    <property type="entry name" value="Cryptochrome/photolyase FAD-binding domain"/>
    <property type="match status" value="1"/>
</dbReference>
<evidence type="ECO:0000313" key="7">
    <source>
        <dbReference type="Proteomes" id="UP000265725"/>
    </source>
</evidence>
<dbReference type="RefSeq" id="WP_119883908.1">
    <property type="nucleotide sequence ID" value="NZ_CP032418.1"/>
</dbReference>
<evidence type="ECO:0000256" key="3">
    <source>
        <dbReference type="PIRSR" id="PIRSR602081-1"/>
    </source>
</evidence>
<dbReference type="Gene3D" id="1.25.40.80">
    <property type="match status" value="1"/>
</dbReference>
<dbReference type="GO" id="GO:0071949">
    <property type="term" value="F:FAD binding"/>
    <property type="evidence" value="ECO:0007669"/>
    <property type="project" value="TreeGrafter"/>
</dbReference>
<evidence type="ECO:0000256" key="2">
    <source>
        <dbReference type="ARBA" id="ARBA00022827"/>
    </source>
</evidence>
<keyword evidence="4" id="KW-0157">Chromophore</keyword>
<dbReference type="GO" id="GO:0009416">
    <property type="term" value="P:response to light stimulus"/>
    <property type="evidence" value="ECO:0007669"/>
    <property type="project" value="TreeGrafter"/>
</dbReference>
<dbReference type="Gene3D" id="3.40.50.620">
    <property type="entry name" value="HUPs"/>
    <property type="match status" value="1"/>
</dbReference>
<dbReference type="InterPro" id="IPR036134">
    <property type="entry name" value="Crypto/Photolyase_FAD-like_sf"/>
</dbReference>
<reference evidence="7" key="1">
    <citation type="submission" date="2018-09" db="EMBL/GenBank/DDBJ databases">
        <authorList>
            <person name="Zhu H."/>
        </authorList>
    </citation>
    <scope>NUCLEOTIDE SEQUENCE [LARGE SCALE GENOMIC DNA]</scope>
    <source>
        <strain evidence="7">K2R23-3</strain>
    </source>
</reference>
<accession>A0A385YUN8</accession>
<evidence type="ECO:0000313" key="6">
    <source>
        <dbReference type="EMBL" id="AYC30191.1"/>
    </source>
</evidence>
<dbReference type="InterPro" id="IPR014729">
    <property type="entry name" value="Rossmann-like_a/b/a_fold"/>
</dbReference>
<dbReference type="GO" id="GO:0003904">
    <property type="term" value="F:deoxyribodipyrimidine photo-lyase activity"/>
    <property type="evidence" value="ECO:0007669"/>
    <property type="project" value="TreeGrafter"/>
</dbReference>
<keyword evidence="2 3" id="KW-0274">FAD</keyword>
<dbReference type="InterPro" id="IPR005101">
    <property type="entry name" value="Cryptochr/Photolyase_FAD-bd"/>
</dbReference>
<feature type="binding site" evidence="3">
    <location>
        <begin position="356"/>
        <end position="358"/>
    </location>
    <ligand>
        <name>FAD</name>
        <dbReference type="ChEBI" id="CHEBI:57692"/>
    </ligand>
</feature>
<gene>
    <name evidence="6" type="ORF">D3873_10030</name>
</gene>
<dbReference type="EMBL" id="CP032418">
    <property type="protein sequence ID" value="AYC30191.1"/>
    <property type="molecule type" value="Genomic_DNA"/>
</dbReference>
<dbReference type="PRINTS" id="PR00147">
    <property type="entry name" value="DNAPHOTLYASE"/>
</dbReference>
<name>A0A385YUN8_9BACL</name>
<dbReference type="PANTHER" id="PTHR11455">
    <property type="entry name" value="CRYPTOCHROME"/>
    <property type="match status" value="1"/>
</dbReference>
<dbReference type="GO" id="GO:0003677">
    <property type="term" value="F:DNA binding"/>
    <property type="evidence" value="ECO:0007669"/>
    <property type="project" value="TreeGrafter"/>
</dbReference>
<dbReference type="Gene3D" id="1.10.579.10">
    <property type="entry name" value="DNA Cyclobutane Dipyrimidine Photolyase, subunit A, domain 3"/>
    <property type="match status" value="1"/>
</dbReference>
<dbReference type="Pfam" id="PF00875">
    <property type="entry name" value="DNA_photolyase"/>
    <property type="match status" value="1"/>
</dbReference>
<dbReference type="PANTHER" id="PTHR11455:SF9">
    <property type="entry name" value="CRYPTOCHROME CIRCADIAN CLOCK 5 ISOFORM X1"/>
    <property type="match status" value="1"/>
</dbReference>
<dbReference type="InterPro" id="IPR036155">
    <property type="entry name" value="Crypto/Photolyase_N_sf"/>
</dbReference>
<dbReference type="OrthoDB" id="9772484at2"/>
<protein>
    <submittedName>
        <fullName evidence="6">Deoxyribodipyrimidine photo-lyase</fullName>
    </submittedName>
</protein>
<sequence length="433" mass="49980">MKIAVLFRNDLRLHDHPALMTAAQHGEILPIYVMEEGLGTAFRYWTHKNLLGLQKSLTEMGGTLYFSTQNLVKTIATIKEHVDAIYFHRSYHPDHFSRDAVLEKSHPNVRSFEGSLLLPPWKTTKENGDPYKVFSPFYKNARQKVVPAAVKAVQEATFAHITSIATVSSNIESLNLHPHHSWTDKIDVHWMAGEEEAIQQLKVFVHEKIARYKVARDFPIQHGSSELSPYLAVGALSVRSMYHYLLQQAESVAEPFIRQLFWREFAYHILFHFPKTLHSPLNPAFAHFPWQENAEHLTAWKKGETGIPLVDAGMKELWETGYMHNRVRMNVASYLTKHLLLDYRKGMAWFWDTLIDADIANNIFGWQWASGCGADAAPYFRIFNPYLQAEKFDSNGLYQKEWLPNSYEENPIVSHDAGRKRALLAYEEVKNRD</sequence>
<keyword evidence="6" id="KW-0456">Lyase</keyword>
<feature type="binding site" evidence="3">
    <location>
        <begin position="224"/>
        <end position="228"/>
    </location>
    <ligand>
        <name>FAD</name>
        <dbReference type="ChEBI" id="CHEBI:57692"/>
    </ligand>
</feature>
<dbReference type="KEGG" id="paek:D3873_10030"/>
<comment type="cofactor">
    <cofactor evidence="3">
        <name>FAD</name>
        <dbReference type="ChEBI" id="CHEBI:57692"/>
    </cofactor>
    <text evidence="3">Binds 1 FAD per subunit.</text>
</comment>
<dbReference type="Proteomes" id="UP000265725">
    <property type="component" value="Chromosome"/>
</dbReference>
<dbReference type="SUPFAM" id="SSF52425">
    <property type="entry name" value="Cryptochrome/photolyase, N-terminal domain"/>
    <property type="match status" value="1"/>
</dbReference>
<dbReference type="Pfam" id="PF03441">
    <property type="entry name" value="FAD_binding_7"/>
    <property type="match status" value="1"/>
</dbReference>
<evidence type="ECO:0000259" key="5">
    <source>
        <dbReference type="PROSITE" id="PS51645"/>
    </source>
</evidence>
<dbReference type="InterPro" id="IPR006050">
    <property type="entry name" value="DNA_photolyase_N"/>
</dbReference>
<keyword evidence="1 3" id="KW-0285">Flavoprotein</keyword>
<dbReference type="PROSITE" id="PS51645">
    <property type="entry name" value="PHR_CRY_ALPHA_BETA"/>
    <property type="match status" value="1"/>
</dbReference>
<evidence type="ECO:0000256" key="1">
    <source>
        <dbReference type="ARBA" id="ARBA00022630"/>
    </source>
</evidence>
<feature type="domain" description="Photolyase/cryptochrome alpha/beta" evidence="5">
    <location>
        <begin position="1"/>
        <end position="117"/>
    </location>
</feature>
<feature type="binding site" evidence="3">
    <location>
        <position position="212"/>
    </location>
    <ligand>
        <name>FAD</name>
        <dbReference type="ChEBI" id="CHEBI:57692"/>
    </ligand>
</feature>